<evidence type="ECO:0000313" key="1">
    <source>
        <dbReference type="EMBL" id="MBK1867031.1"/>
    </source>
</evidence>
<dbReference type="Proteomes" id="UP000616151">
    <property type="component" value="Unassembled WGS sequence"/>
</dbReference>
<name>A0ACC5R2Z6_9HYPH</name>
<evidence type="ECO:0000313" key="2">
    <source>
        <dbReference type="Proteomes" id="UP000616151"/>
    </source>
</evidence>
<protein>
    <submittedName>
        <fullName evidence="1">LytTR family transcriptional regulator DNA-binding domain-containing protein</fullName>
    </submittedName>
</protein>
<gene>
    <name evidence="1" type="ORF">JHL16_11805</name>
</gene>
<sequence length="306" mass="34732">MKNRAFETMEPLEPAAGGGSDWAYSAALFLLDQPVDEAIMSILAAGGPMAEADRAWMFEYDDKLLSFRNTHEWTRRGVEAFVQDLQDAPVTMIAWLQRDLVHGRAVLIHDVTALPRGARSLQTELLRQADKSVLSVPVFHDGRLRACIGFDTTRAPKRWSESDVLGLQRCAELIGRARYGHIRGRGHEGDEPVPYQPLVYLTRQGRVRGVRLDEILGLRSNHNYTDIWLADGSVVSDTRAFGTWMDLLPAATFQRINRTAIVHLKHVAELDRQISSGRWEVQLRRVAQRWSVSRPYRQALRQRLGI</sequence>
<comment type="caution">
    <text evidence="1">The sequence shown here is derived from an EMBL/GenBank/DDBJ whole genome shotgun (WGS) entry which is preliminary data.</text>
</comment>
<proteinExistence type="predicted"/>
<reference evidence="1" key="1">
    <citation type="submission" date="2021-01" db="EMBL/GenBank/DDBJ databases">
        <authorList>
            <person name="Sun Q."/>
        </authorList>
    </citation>
    <scope>NUCLEOTIDE SEQUENCE</scope>
    <source>
        <strain evidence="1">YIM B02566</strain>
    </source>
</reference>
<keyword evidence="1" id="KW-0238">DNA-binding</keyword>
<dbReference type="EMBL" id="JAENHL010000007">
    <property type="protein sequence ID" value="MBK1867031.1"/>
    <property type="molecule type" value="Genomic_DNA"/>
</dbReference>
<organism evidence="1 2">
    <name type="scientific">Taklimakanibacter albus</name>
    <dbReference type="NCBI Taxonomy" id="2800327"/>
    <lineage>
        <taxon>Bacteria</taxon>
        <taxon>Pseudomonadati</taxon>
        <taxon>Pseudomonadota</taxon>
        <taxon>Alphaproteobacteria</taxon>
        <taxon>Hyphomicrobiales</taxon>
        <taxon>Aestuariivirgaceae</taxon>
        <taxon>Taklimakanibacter</taxon>
    </lineage>
</organism>
<keyword evidence="2" id="KW-1185">Reference proteome</keyword>
<accession>A0ACC5R2Z6</accession>